<keyword evidence="3" id="KW-0808">Transferase</keyword>
<dbReference type="FunFam" id="3.30.200.20:FF:000581">
    <property type="entry name" value="Wall-associated receptor kinase 3"/>
    <property type="match status" value="1"/>
</dbReference>
<keyword evidence="7 10" id="KW-0067">ATP-binding</keyword>
<name>I1IWB8_BRADI</name>
<dbReference type="Gene3D" id="3.30.200.20">
    <property type="entry name" value="Phosphorylase Kinase, domain 1"/>
    <property type="match status" value="1"/>
</dbReference>
<dbReference type="InterPro" id="IPR009030">
    <property type="entry name" value="Growth_fac_rcpt_cys_sf"/>
</dbReference>
<dbReference type="InterPro" id="IPR000719">
    <property type="entry name" value="Prot_kinase_dom"/>
</dbReference>
<dbReference type="GO" id="GO:0030247">
    <property type="term" value="F:polysaccharide binding"/>
    <property type="evidence" value="ECO:0007669"/>
    <property type="project" value="InterPro"/>
</dbReference>
<dbReference type="SMART" id="SM00179">
    <property type="entry name" value="EGF_CA"/>
    <property type="match status" value="1"/>
</dbReference>
<proteinExistence type="predicted"/>
<evidence type="ECO:0000256" key="7">
    <source>
        <dbReference type="ARBA" id="ARBA00022840"/>
    </source>
</evidence>
<dbReference type="Gene3D" id="1.10.510.10">
    <property type="entry name" value="Transferase(Phosphotransferase) domain 1"/>
    <property type="match status" value="1"/>
</dbReference>
<dbReference type="Gene3D" id="2.10.25.10">
    <property type="entry name" value="Laminin"/>
    <property type="match status" value="1"/>
</dbReference>
<dbReference type="OMA" id="CITVSEA"/>
<dbReference type="OrthoDB" id="10060424at2759"/>
<feature type="binding site" evidence="10">
    <location>
        <position position="459"/>
    </location>
    <ligand>
        <name>ATP</name>
        <dbReference type="ChEBI" id="CHEBI:30616"/>
    </ligand>
</feature>
<keyword evidence="16" id="KW-1185">Reference proteome</keyword>
<evidence type="ECO:0000256" key="6">
    <source>
        <dbReference type="ARBA" id="ARBA00022777"/>
    </source>
</evidence>
<evidence type="ECO:0000313" key="14">
    <source>
        <dbReference type="EMBL" id="KQJ81881.1"/>
    </source>
</evidence>
<dbReference type="GeneID" id="100826414"/>
<dbReference type="SUPFAM" id="SSF56112">
    <property type="entry name" value="Protein kinase-like (PK-like)"/>
    <property type="match status" value="1"/>
</dbReference>
<dbReference type="InterPro" id="IPR008271">
    <property type="entry name" value="Ser/Thr_kinase_AS"/>
</dbReference>
<dbReference type="Pfam" id="PF13947">
    <property type="entry name" value="GUB_WAK_bind"/>
    <property type="match status" value="1"/>
</dbReference>
<dbReference type="InterPro" id="IPR025287">
    <property type="entry name" value="WAK_GUB"/>
</dbReference>
<dbReference type="KEGG" id="bdi:100826414"/>
<feature type="chain" id="PRO_5014095567" description="Protein kinase domain-containing protein" evidence="12">
    <location>
        <begin position="21"/>
        <end position="751"/>
    </location>
</feature>
<dbReference type="InterPro" id="IPR045274">
    <property type="entry name" value="WAK-like"/>
</dbReference>
<keyword evidence="2" id="KW-0723">Serine/threonine-protein kinase</keyword>
<evidence type="ECO:0000256" key="2">
    <source>
        <dbReference type="ARBA" id="ARBA00022527"/>
    </source>
</evidence>
<dbReference type="PROSITE" id="PS00108">
    <property type="entry name" value="PROTEIN_KINASE_ST"/>
    <property type="match status" value="1"/>
</dbReference>
<evidence type="ECO:0000256" key="3">
    <source>
        <dbReference type="ARBA" id="ARBA00022679"/>
    </source>
</evidence>
<reference evidence="14 15" key="1">
    <citation type="journal article" date="2010" name="Nature">
        <title>Genome sequencing and analysis of the model grass Brachypodium distachyon.</title>
        <authorList>
            <consortium name="International Brachypodium Initiative"/>
        </authorList>
    </citation>
    <scope>NUCLEOTIDE SEQUENCE [LARGE SCALE GENOMIC DNA]</scope>
    <source>
        <strain evidence="14 15">Bd21</strain>
    </source>
</reference>
<dbReference type="FunCoup" id="I1IWB8">
    <property type="interactions" value="798"/>
</dbReference>
<dbReference type="PROSITE" id="PS50011">
    <property type="entry name" value="PROTEIN_KINASE_DOM"/>
    <property type="match status" value="1"/>
</dbReference>
<sequence>MPQALFLLLVMSCAALLGEGVSGSGDSASTAPAMLPVPPPNCPSNCGKVDIPYPFGIGASECFRAPTFELTCDETTNPPGLYSGDLLVANISMETAEITVYYRGLTSTCNDPDNRTAPPSNVGVRLRSGTAFLISTAGNTFTAVGCGAEARINGNYGTYRTGCMTYCARASESAGDGTPCRGNGCCEASLTADLKEFSVKWVDDFKSPAFNPCQYAFVAKNGWYSFNKSDLTGNMTFSERYKQGTVPIVFDWAIRDGTCTPPSDGSDEAKPVVPSACISKHSSCANARNGPGYFCICDEGYAGNPYTKDGCTNINECDHLISPNSTFRKKSYPCHGGTCQDVEGGYNCKCSFGRTGDGKSDKGCEAIVSLAAIAAIGTISGISLLAVLLLFLHMDRQRRKLRDHFNRNGGQLLKSIKIEIFTKEKLDQITKNYSHIIGRGNFGKVYKGTTSDNVQVAVKRSIAINEDRRKDLFANEITIQSQVSHKNLVQLLGCCLESEVPMLVYEFIPRGSLYDVLHGKDGTGRTHPLPLGARLDIAIYSADGLAYMHSEASHKILHGDVKTGNILLDDEFVPKVSDFGTCRLMSIGKEHTNFVIGDSSYIDPVYMKTGLLTEKSDVYSFGIVLLELITGKMARYDKNNSLPLNYIKAFKDGTTKQMLDTDIASTDEDINCLEMVGRVAVKCLEVDVNDRPTMAQVMQELKMQKIQWLHSHDKIGDAEICTTSVSVYNSHLQNPEISVYKALLSSHPLSS</sequence>
<keyword evidence="8" id="KW-1015">Disulfide bond</keyword>
<feature type="domain" description="Protein kinase" evidence="13">
    <location>
        <begin position="431"/>
        <end position="709"/>
    </location>
</feature>
<dbReference type="GO" id="GO:0005524">
    <property type="term" value="F:ATP binding"/>
    <property type="evidence" value="ECO:0007669"/>
    <property type="project" value="UniProtKB-UniRule"/>
</dbReference>
<organism evidence="15">
    <name type="scientific">Brachypodium distachyon</name>
    <name type="common">Purple false brome</name>
    <name type="synonym">Trachynia distachya</name>
    <dbReference type="NCBI Taxonomy" id="15368"/>
    <lineage>
        <taxon>Eukaryota</taxon>
        <taxon>Viridiplantae</taxon>
        <taxon>Streptophyta</taxon>
        <taxon>Embryophyta</taxon>
        <taxon>Tracheophyta</taxon>
        <taxon>Spermatophyta</taxon>
        <taxon>Magnoliopsida</taxon>
        <taxon>Liliopsida</taxon>
        <taxon>Poales</taxon>
        <taxon>Poaceae</taxon>
        <taxon>BOP clade</taxon>
        <taxon>Pooideae</taxon>
        <taxon>Stipodae</taxon>
        <taxon>Brachypodieae</taxon>
        <taxon>Brachypodium</taxon>
    </lineage>
</organism>
<dbReference type="RefSeq" id="XP_003581264.2">
    <property type="nucleotide sequence ID" value="XM_003581216.4"/>
</dbReference>
<comment type="subcellular location">
    <subcellularLocation>
        <location evidence="1">Membrane</location>
        <topology evidence="1">Single-pass type I membrane protein</topology>
    </subcellularLocation>
</comment>
<dbReference type="EMBL" id="CM000884">
    <property type="protein sequence ID" value="KQJ81881.1"/>
    <property type="molecule type" value="Genomic_DNA"/>
</dbReference>
<dbReference type="GO" id="GO:0007166">
    <property type="term" value="P:cell surface receptor signaling pathway"/>
    <property type="evidence" value="ECO:0000318"/>
    <property type="project" value="GO_Central"/>
</dbReference>
<evidence type="ECO:0000256" key="11">
    <source>
        <dbReference type="SAM" id="Phobius"/>
    </source>
</evidence>
<keyword evidence="5 10" id="KW-0547">Nucleotide-binding</keyword>
<evidence type="ECO:0000256" key="10">
    <source>
        <dbReference type="PROSITE-ProRule" id="PRU10141"/>
    </source>
</evidence>
<feature type="transmembrane region" description="Helical" evidence="11">
    <location>
        <begin position="367"/>
        <end position="392"/>
    </location>
</feature>
<dbReference type="SMART" id="SM00220">
    <property type="entry name" value="S_TKc"/>
    <property type="match status" value="1"/>
</dbReference>
<dbReference type="eggNOG" id="ENOG502QQPF">
    <property type="taxonomic scope" value="Eukaryota"/>
</dbReference>
<dbReference type="Pfam" id="PF07714">
    <property type="entry name" value="PK_Tyr_Ser-Thr"/>
    <property type="match status" value="1"/>
</dbReference>
<dbReference type="CDD" id="cd00054">
    <property type="entry name" value="EGF_CA"/>
    <property type="match status" value="1"/>
</dbReference>
<evidence type="ECO:0000256" key="9">
    <source>
        <dbReference type="ARBA" id="ARBA00023180"/>
    </source>
</evidence>
<dbReference type="PANTHER" id="PTHR27005:SF468">
    <property type="entry name" value="OS01G0310500 PROTEIN"/>
    <property type="match status" value="1"/>
</dbReference>
<dbReference type="PROSITE" id="PS00107">
    <property type="entry name" value="PROTEIN_KINASE_ATP"/>
    <property type="match status" value="1"/>
</dbReference>
<dbReference type="InterPro" id="IPR001881">
    <property type="entry name" value="EGF-like_Ca-bd_dom"/>
</dbReference>
<keyword evidence="6" id="KW-0418">Kinase</keyword>
<keyword evidence="11" id="KW-0812">Transmembrane</keyword>
<evidence type="ECO:0000256" key="4">
    <source>
        <dbReference type="ARBA" id="ARBA00022729"/>
    </source>
</evidence>
<dbReference type="InterPro" id="IPR001245">
    <property type="entry name" value="Ser-Thr/Tyr_kinase_cat_dom"/>
</dbReference>
<dbReference type="GO" id="GO:0005886">
    <property type="term" value="C:plasma membrane"/>
    <property type="evidence" value="ECO:0000318"/>
    <property type="project" value="GO_Central"/>
</dbReference>
<protein>
    <recommendedName>
        <fullName evidence="13">Protein kinase domain-containing protein</fullName>
    </recommendedName>
</protein>
<evidence type="ECO:0000313" key="16">
    <source>
        <dbReference type="Proteomes" id="UP000008810"/>
    </source>
</evidence>
<dbReference type="InterPro" id="IPR017441">
    <property type="entry name" value="Protein_kinase_ATP_BS"/>
</dbReference>
<gene>
    <name evidence="15" type="primary">LOC100826414</name>
    <name evidence="14" type="ORF">BRADI_5g03632v3</name>
</gene>
<dbReference type="ExpressionAtlas" id="I1IWB8">
    <property type="expression patterns" value="baseline and differential"/>
</dbReference>
<dbReference type="SMART" id="SM00181">
    <property type="entry name" value="EGF"/>
    <property type="match status" value="2"/>
</dbReference>
<evidence type="ECO:0000256" key="8">
    <source>
        <dbReference type="ARBA" id="ARBA00023157"/>
    </source>
</evidence>
<evidence type="ECO:0000256" key="12">
    <source>
        <dbReference type="SAM" id="SignalP"/>
    </source>
</evidence>
<dbReference type="Gramene" id="KQJ81881">
    <property type="protein sequence ID" value="KQJ81881"/>
    <property type="gene ID" value="BRADI_5g03632v3"/>
</dbReference>
<dbReference type="GO" id="GO:0005509">
    <property type="term" value="F:calcium ion binding"/>
    <property type="evidence" value="ECO:0007669"/>
    <property type="project" value="InterPro"/>
</dbReference>
<reference evidence="15" key="3">
    <citation type="submission" date="2018-08" db="UniProtKB">
        <authorList>
            <consortium name="EnsemblPlants"/>
        </authorList>
    </citation>
    <scope>IDENTIFICATION</scope>
    <source>
        <strain evidence="15">cv. Bd21</strain>
    </source>
</reference>
<accession>I1IWB8</accession>
<dbReference type="InterPro" id="IPR000742">
    <property type="entry name" value="EGF"/>
</dbReference>
<dbReference type="FunFam" id="1.10.510.10:FF:000606">
    <property type="entry name" value="Wall-associated receptor kinase 3"/>
    <property type="match status" value="1"/>
</dbReference>
<keyword evidence="11" id="KW-0472">Membrane</keyword>
<evidence type="ECO:0000313" key="15">
    <source>
        <dbReference type="EnsemblPlants" id="KQJ81881"/>
    </source>
</evidence>
<dbReference type="Proteomes" id="UP000008810">
    <property type="component" value="Chromosome 5"/>
</dbReference>
<evidence type="ECO:0000256" key="1">
    <source>
        <dbReference type="ARBA" id="ARBA00004479"/>
    </source>
</evidence>
<feature type="signal peptide" evidence="12">
    <location>
        <begin position="1"/>
        <end position="20"/>
    </location>
</feature>
<dbReference type="EnsemblPlants" id="KQJ81881">
    <property type="protein sequence ID" value="KQJ81881"/>
    <property type="gene ID" value="BRADI_5g03632v3"/>
</dbReference>
<reference evidence="14" key="2">
    <citation type="submission" date="2017-06" db="EMBL/GenBank/DDBJ databases">
        <title>WGS assembly of Brachypodium distachyon.</title>
        <authorList>
            <consortium name="The International Brachypodium Initiative"/>
            <person name="Lucas S."/>
            <person name="Harmon-Smith M."/>
            <person name="Lail K."/>
            <person name="Tice H."/>
            <person name="Grimwood J."/>
            <person name="Bruce D."/>
            <person name="Barry K."/>
            <person name="Shu S."/>
            <person name="Lindquist E."/>
            <person name="Wang M."/>
            <person name="Pitluck S."/>
            <person name="Vogel J.P."/>
            <person name="Garvin D.F."/>
            <person name="Mockler T.C."/>
            <person name="Schmutz J."/>
            <person name="Rokhsar D."/>
            <person name="Bevan M.W."/>
        </authorList>
    </citation>
    <scope>NUCLEOTIDE SEQUENCE</scope>
    <source>
        <strain evidence="14">Bd21</strain>
    </source>
</reference>
<dbReference type="HOGENOM" id="CLU_000288_43_5_1"/>
<keyword evidence="4 12" id="KW-0732">Signal</keyword>
<dbReference type="AlphaFoldDB" id="I1IWB8"/>
<keyword evidence="9" id="KW-0325">Glycoprotein</keyword>
<dbReference type="PANTHER" id="PTHR27005">
    <property type="entry name" value="WALL-ASSOCIATED RECEPTOR KINASE-LIKE 21"/>
    <property type="match status" value="1"/>
</dbReference>
<evidence type="ECO:0000256" key="5">
    <source>
        <dbReference type="ARBA" id="ARBA00022741"/>
    </source>
</evidence>
<keyword evidence="11" id="KW-1133">Transmembrane helix</keyword>
<evidence type="ECO:0000259" key="13">
    <source>
        <dbReference type="PROSITE" id="PS50011"/>
    </source>
</evidence>
<dbReference type="GO" id="GO:0004674">
    <property type="term" value="F:protein serine/threonine kinase activity"/>
    <property type="evidence" value="ECO:0007669"/>
    <property type="project" value="UniProtKB-KW"/>
</dbReference>
<dbReference type="InterPro" id="IPR011009">
    <property type="entry name" value="Kinase-like_dom_sf"/>
</dbReference>
<dbReference type="SUPFAM" id="SSF57184">
    <property type="entry name" value="Growth factor receptor domain"/>
    <property type="match status" value="1"/>
</dbReference>